<reference evidence="1" key="1">
    <citation type="thesis" date="2015" institute="Rutgers" country="The State University of New Jersey, 14 College Farm Rd., New Brunswick, NJ, USA">
        <title>Ammonia toxicity in bacteria and its implications for treatment of and resource recovery from highly nitrogenous organic wastes.</title>
        <authorList>
            <person name="Luther A.K."/>
        </authorList>
    </citation>
    <scope>NUCLEOTIDE SEQUENCE</scope>
    <source>
        <strain evidence="1">RT-10B</strain>
    </source>
</reference>
<proteinExistence type="predicted"/>
<dbReference type="NCBIfam" id="TIGR02670">
    <property type="entry name" value="cas_csx8"/>
    <property type="match status" value="1"/>
</dbReference>
<gene>
    <name evidence="1" type="ORF">UF10_00600</name>
</gene>
<sequence length="502" mass="58597">MIRRDLEGKFDTVLEFSDWRYSASAVGLMRYFEEEGIDYSTSYEEEYTLDGENKSKVRNDVLCYNTKDILLDDEENRERYLDFVEKYFKSKMHHLGLKALIKNDTLSDEDVKSIKDLMKANVIMKKVFKGIDIDINSDKSFKNNVLDLMEKNRYSLIEETYKNGMATYRNFCNQNSLGTAEGNVCRLVGYYVDLPKKKKSMAFNWDYDTYVYEDCPEFDYIPFGFSKTRDAFFINNNFSSKELLKANNNLNNSLYQENDIKDDNKNARSALFLSSSKAAEFINYQVEIVVKNRDKDYFETVFVRDLAIDVFKKISDSEDELIVKALSKACKYGRDSYLNITDIVVNSILNMVRLDQLIDRLLKDKNDHKFLISQLIRINTYLYEKIDGASALEELKKNISLEKGVYKNMNKGNYFAKKAADEVISKIEKNKVIGYRNKLISCLTFKDYDRFCTVLLQLSAYSTVSFGFAYDLFENFEENKNLAYTFVNALKKNEVAKEVNEK</sequence>
<dbReference type="InterPro" id="IPR013487">
    <property type="entry name" value="CRISPR-assoc_prot_Csx8"/>
</dbReference>
<name>A0A2P7Q2V9_9FIRM</name>
<dbReference type="RefSeq" id="WP_106775916.1">
    <property type="nucleotide sequence ID" value="NZ_JBGGGQ010000002.1"/>
</dbReference>
<dbReference type="Proteomes" id="UP000241434">
    <property type="component" value="Unassembled WGS sequence"/>
</dbReference>
<dbReference type="OrthoDB" id="1884906at2"/>
<accession>A0A2P7Q2V9</accession>
<evidence type="ECO:0000313" key="2">
    <source>
        <dbReference type="Proteomes" id="UP000241434"/>
    </source>
</evidence>
<organism evidence="1 2">
    <name type="scientific">Peptostreptococcus russellii</name>
    <dbReference type="NCBI Taxonomy" id="215200"/>
    <lineage>
        <taxon>Bacteria</taxon>
        <taxon>Bacillati</taxon>
        <taxon>Bacillota</taxon>
        <taxon>Clostridia</taxon>
        <taxon>Peptostreptococcales</taxon>
        <taxon>Peptostreptococcaceae</taxon>
        <taxon>Peptostreptococcus</taxon>
    </lineage>
</organism>
<dbReference type="AlphaFoldDB" id="A0A2P7Q2V9"/>
<protein>
    <recommendedName>
        <fullName evidence="3">CRISPR-associated protein Cst1</fullName>
    </recommendedName>
</protein>
<keyword evidence="2" id="KW-1185">Reference proteome</keyword>
<evidence type="ECO:0000313" key="1">
    <source>
        <dbReference type="EMBL" id="PSJ32298.1"/>
    </source>
</evidence>
<dbReference type="EMBL" id="JYGE01000001">
    <property type="protein sequence ID" value="PSJ32298.1"/>
    <property type="molecule type" value="Genomic_DNA"/>
</dbReference>
<evidence type="ECO:0008006" key="3">
    <source>
        <dbReference type="Google" id="ProtNLM"/>
    </source>
</evidence>
<dbReference type="Pfam" id="PF09657">
    <property type="entry name" value="Cas_Csx8"/>
    <property type="match status" value="1"/>
</dbReference>
<comment type="caution">
    <text evidence="1">The sequence shown here is derived from an EMBL/GenBank/DDBJ whole genome shotgun (WGS) entry which is preliminary data.</text>
</comment>